<dbReference type="AlphaFoldDB" id="A0A0G0ZF96"/>
<sequence>MSLDFLLTNFNTITLTIWLLFFSIVVVRLTRPQILKNVSYGLLATIATGIHLLYGILATWGQYVVWGKSEFTRILLSSALSPEVPFPYLLEWMRPFFVGTHGYFAFYSFQNFFLSTVALLVITGLFYLFLITRSRYRAYNFREGDIMLIVLAMLISGWPGVVVLLPIGLISAVIFSIVARIFYGIERIPLAPTFLFSAPIALLFTVKILTALNLYPLLML</sequence>
<protein>
    <submittedName>
        <fullName evidence="2">Uncharacterized protein</fullName>
    </submittedName>
</protein>
<reference evidence="2 3" key="1">
    <citation type="journal article" date="2015" name="Nature">
        <title>rRNA introns, odd ribosomes, and small enigmatic genomes across a large radiation of phyla.</title>
        <authorList>
            <person name="Brown C.T."/>
            <person name="Hug L.A."/>
            <person name="Thomas B.C."/>
            <person name="Sharon I."/>
            <person name="Castelle C.J."/>
            <person name="Singh A."/>
            <person name="Wilkins M.J."/>
            <person name="Williams K.H."/>
            <person name="Banfield J.F."/>
        </authorList>
    </citation>
    <scope>NUCLEOTIDE SEQUENCE [LARGE SCALE GENOMIC DNA]</scope>
</reference>
<feature type="transmembrane region" description="Helical" evidence="1">
    <location>
        <begin position="6"/>
        <end position="27"/>
    </location>
</feature>
<keyword evidence="1" id="KW-0472">Membrane</keyword>
<dbReference type="EMBL" id="LCDG01000008">
    <property type="protein sequence ID" value="KKS47359.1"/>
    <property type="molecule type" value="Genomic_DNA"/>
</dbReference>
<organism evidence="2 3">
    <name type="scientific">Candidatus Nomurabacteria bacterium GW2011_GWC2_42_20</name>
    <dbReference type="NCBI Taxonomy" id="1618756"/>
    <lineage>
        <taxon>Bacteria</taxon>
        <taxon>Candidatus Nomuraibacteriota</taxon>
    </lineage>
</organism>
<accession>A0A0G0ZF96</accession>
<evidence type="ECO:0000313" key="2">
    <source>
        <dbReference type="EMBL" id="KKS47359.1"/>
    </source>
</evidence>
<feature type="transmembrane region" description="Helical" evidence="1">
    <location>
        <begin position="39"/>
        <end position="60"/>
    </location>
</feature>
<dbReference type="Proteomes" id="UP000034704">
    <property type="component" value="Unassembled WGS sequence"/>
</dbReference>
<dbReference type="STRING" id="1618756.UV12_C0008G0027"/>
<name>A0A0G0ZF96_9BACT</name>
<feature type="transmembrane region" description="Helical" evidence="1">
    <location>
        <begin position="167"/>
        <end position="183"/>
    </location>
</feature>
<keyword evidence="1" id="KW-0812">Transmembrane</keyword>
<evidence type="ECO:0000313" key="3">
    <source>
        <dbReference type="Proteomes" id="UP000034704"/>
    </source>
</evidence>
<proteinExistence type="predicted"/>
<evidence type="ECO:0000256" key="1">
    <source>
        <dbReference type="SAM" id="Phobius"/>
    </source>
</evidence>
<feature type="transmembrane region" description="Helical" evidence="1">
    <location>
        <begin position="195"/>
        <end position="218"/>
    </location>
</feature>
<feature type="transmembrane region" description="Helical" evidence="1">
    <location>
        <begin position="144"/>
        <end position="161"/>
    </location>
</feature>
<gene>
    <name evidence="2" type="ORF">UV12_C0008G0027</name>
</gene>
<feature type="transmembrane region" description="Helical" evidence="1">
    <location>
        <begin position="112"/>
        <end position="132"/>
    </location>
</feature>
<comment type="caution">
    <text evidence="2">The sequence shown here is derived from an EMBL/GenBank/DDBJ whole genome shotgun (WGS) entry which is preliminary data.</text>
</comment>
<keyword evidence="1" id="KW-1133">Transmembrane helix</keyword>